<feature type="transmembrane region" description="Helical" evidence="1">
    <location>
        <begin position="47"/>
        <end position="67"/>
    </location>
</feature>
<dbReference type="RefSeq" id="WP_134099047.1">
    <property type="nucleotide sequence ID" value="NZ_SODP01000001.1"/>
</dbReference>
<protein>
    <submittedName>
        <fullName evidence="2">Uncharacterized protein</fullName>
    </submittedName>
</protein>
<gene>
    <name evidence="2" type="ORF">EV653_1403</name>
</gene>
<evidence type="ECO:0000256" key="1">
    <source>
        <dbReference type="SAM" id="Phobius"/>
    </source>
</evidence>
<feature type="transmembrane region" description="Helical" evidence="1">
    <location>
        <begin position="7"/>
        <end position="27"/>
    </location>
</feature>
<dbReference type="OrthoDB" id="74134at2"/>
<dbReference type="AlphaFoldDB" id="A0A4R8CIP2"/>
<evidence type="ECO:0000313" key="2">
    <source>
        <dbReference type="EMBL" id="TDW76258.1"/>
    </source>
</evidence>
<comment type="caution">
    <text evidence="2">The sequence shown here is derived from an EMBL/GenBank/DDBJ whole genome shotgun (WGS) entry which is preliminary data.</text>
</comment>
<keyword evidence="1" id="KW-0812">Transmembrane</keyword>
<dbReference type="EMBL" id="SODP01000001">
    <property type="protein sequence ID" value="TDW76258.1"/>
    <property type="molecule type" value="Genomic_DNA"/>
</dbReference>
<sequence>MRTYVRTVLWILAVTELVLALVAYLAYAGPHLVFHLGHLEGDERMLSIGLAVILALMVALPLSAPAGTRKLT</sequence>
<proteinExistence type="predicted"/>
<keyword evidence="3" id="KW-1185">Reference proteome</keyword>
<name>A0A4R8CIP2_9ACTN</name>
<organism evidence="2 3">
    <name type="scientific">Kribbella pratensis</name>
    <dbReference type="NCBI Taxonomy" id="2512112"/>
    <lineage>
        <taxon>Bacteria</taxon>
        <taxon>Bacillati</taxon>
        <taxon>Actinomycetota</taxon>
        <taxon>Actinomycetes</taxon>
        <taxon>Propionibacteriales</taxon>
        <taxon>Kribbellaceae</taxon>
        <taxon>Kribbella</taxon>
    </lineage>
</organism>
<dbReference type="Proteomes" id="UP000295146">
    <property type="component" value="Unassembled WGS sequence"/>
</dbReference>
<reference evidence="2 3" key="1">
    <citation type="submission" date="2019-03" db="EMBL/GenBank/DDBJ databases">
        <title>Genomic Encyclopedia of Type Strains, Phase III (KMG-III): the genomes of soil and plant-associated and newly described type strains.</title>
        <authorList>
            <person name="Whitman W."/>
        </authorList>
    </citation>
    <scope>NUCLEOTIDE SEQUENCE [LARGE SCALE GENOMIC DNA]</scope>
    <source>
        <strain evidence="2 3">VKM Ac-2573</strain>
    </source>
</reference>
<keyword evidence="1" id="KW-0472">Membrane</keyword>
<keyword evidence="1" id="KW-1133">Transmembrane helix</keyword>
<accession>A0A4R8CIP2</accession>
<evidence type="ECO:0000313" key="3">
    <source>
        <dbReference type="Proteomes" id="UP000295146"/>
    </source>
</evidence>